<organism evidence="3 4">
    <name type="scientific">Pocillopora meandrina</name>
    <dbReference type="NCBI Taxonomy" id="46732"/>
    <lineage>
        <taxon>Eukaryota</taxon>
        <taxon>Metazoa</taxon>
        <taxon>Cnidaria</taxon>
        <taxon>Anthozoa</taxon>
        <taxon>Hexacorallia</taxon>
        <taxon>Scleractinia</taxon>
        <taxon>Astrocoeniina</taxon>
        <taxon>Pocilloporidae</taxon>
        <taxon>Pocillopora</taxon>
    </lineage>
</organism>
<dbReference type="Gene3D" id="1.25.40.10">
    <property type="entry name" value="Tetratricopeptide repeat domain"/>
    <property type="match status" value="1"/>
</dbReference>
<dbReference type="PANTHER" id="PTHR10098:SF108">
    <property type="entry name" value="TETRATRICOPEPTIDE REPEAT PROTEIN 28"/>
    <property type="match status" value="1"/>
</dbReference>
<dbReference type="SUPFAM" id="SSF48452">
    <property type="entry name" value="TPR-like"/>
    <property type="match status" value="1"/>
</dbReference>
<dbReference type="PROSITE" id="PS50005">
    <property type="entry name" value="TPR"/>
    <property type="match status" value="1"/>
</dbReference>
<protein>
    <recommendedName>
        <fullName evidence="2">CHAT domain-containing protein</fullName>
    </recommendedName>
</protein>
<reference evidence="3 4" key="1">
    <citation type="submission" date="2022-05" db="EMBL/GenBank/DDBJ databases">
        <authorList>
            <consortium name="Genoscope - CEA"/>
            <person name="William W."/>
        </authorList>
    </citation>
    <scope>NUCLEOTIDE SEQUENCE [LARGE SCALE GENOMIC DNA]</scope>
</reference>
<evidence type="ECO:0000313" key="3">
    <source>
        <dbReference type="EMBL" id="CAH3152083.1"/>
    </source>
</evidence>
<dbReference type="InterPro" id="IPR024983">
    <property type="entry name" value="CHAT_dom"/>
</dbReference>
<feature type="domain" description="CHAT" evidence="2">
    <location>
        <begin position="316"/>
        <end position="576"/>
    </location>
</feature>
<proteinExistence type="predicted"/>
<dbReference type="EMBL" id="CALNXJ010000050">
    <property type="protein sequence ID" value="CAH3152083.1"/>
    <property type="molecule type" value="Genomic_DNA"/>
</dbReference>
<dbReference type="InterPro" id="IPR011990">
    <property type="entry name" value="TPR-like_helical_dom_sf"/>
</dbReference>
<dbReference type="Proteomes" id="UP001159428">
    <property type="component" value="Unassembled WGS sequence"/>
</dbReference>
<dbReference type="Pfam" id="PF13424">
    <property type="entry name" value="TPR_12"/>
    <property type="match status" value="1"/>
</dbReference>
<sequence>MEGECQAYRRLTVEYQEQHLIIAKRLGDRSEEGFAYGQLGSIFHSLGEVEKAKEYYYKQLSIICEIGDRNELIKAYGNLGRVHHSLHEFKKAIEYHERQLSIAKTERRRTDEARAKYELGRNFESLESLTEAAQYYRSSAELFEEIRAHLPRKKNSFFQDEWKINFFDVQQCVNTALCRTLLKLNKVSEALVAAENGRAQSLVDILRSRYGIDSFHSLSTTQALMNDTFNWISTNTVVLRLDGDKIYIWLLLPAKAGQKVQFVKRTIDSAQDVEAFWKAMGGTRSLAMLSSNDDKEISDLSSSLCLIHRLVFGEISDFLQGEELVIVPDGPLYFVPFAALRESIQSKYFFELFRIRLFPSLTSMKIIADSPQDYHRNSDGLLVGDTFNDAVNKIGSLPAARQEVILIGRWTGIKPLIGEEATKAAVLQHLNSVALIHIAAHGDMQTGEVLLAPNPKRTSDIAKGEDCILTMAEVLTVGVRARLVVLSCCHSGHGKLMSEGNIGIARAFIAAGARSVLVSLSAIDDEATLMFMKEFYKELVKGSTASKALNKAMECLRNSTEFWELKYWAPFVLIGDYVTLDMFLKPEQTVMPDAGALQYHAEGDAEDSSASHPD</sequence>
<dbReference type="PANTHER" id="PTHR10098">
    <property type="entry name" value="RAPSYN-RELATED"/>
    <property type="match status" value="1"/>
</dbReference>
<name>A0AAU9XMF0_9CNID</name>
<dbReference type="AlphaFoldDB" id="A0AAU9XMF0"/>
<dbReference type="SMART" id="SM00028">
    <property type="entry name" value="TPR"/>
    <property type="match status" value="3"/>
</dbReference>
<keyword evidence="1" id="KW-0802">TPR repeat</keyword>
<feature type="repeat" description="TPR" evidence="1">
    <location>
        <begin position="73"/>
        <end position="106"/>
    </location>
</feature>
<dbReference type="InterPro" id="IPR019734">
    <property type="entry name" value="TPR_rpt"/>
</dbReference>
<gene>
    <name evidence="3" type="ORF">PMEA_00026512</name>
</gene>
<dbReference type="Pfam" id="PF13181">
    <property type="entry name" value="TPR_8"/>
    <property type="match status" value="1"/>
</dbReference>
<comment type="caution">
    <text evidence="3">The sequence shown here is derived from an EMBL/GenBank/DDBJ whole genome shotgun (WGS) entry which is preliminary data.</text>
</comment>
<accession>A0AAU9XMF0</accession>
<keyword evidence="4" id="KW-1185">Reference proteome</keyword>
<evidence type="ECO:0000313" key="4">
    <source>
        <dbReference type="Proteomes" id="UP001159428"/>
    </source>
</evidence>
<dbReference type="Pfam" id="PF12770">
    <property type="entry name" value="CHAT"/>
    <property type="match status" value="1"/>
</dbReference>
<evidence type="ECO:0000259" key="2">
    <source>
        <dbReference type="Pfam" id="PF12770"/>
    </source>
</evidence>
<evidence type="ECO:0000256" key="1">
    <source>
        <dbReference type="PROSITE-ProRule" id="PRU00339"/>
    </source>
</evidence>